<dbReference type="FunFam" id="1.10.10.2830:FF:000001">
    <property type="entry name" value="Chromosome partitioning protein ParB"/>
    <property type="match status" value="1"/>
</dbReference>
<evidence type="ECO:0000259" key="6">
    <source>
        <dbReference type="SMART" id="SM00470"/>
    </source>
</evidence>
<evidence type="ECO:0000256" key="1">
    <source>
        <dbReference type="ARBA" id="ARBA00006295"/>
    </source>
</evidence>
<evidence type="ECO:0000313" key="8">
    <source>
        <dbReference type="Proteomes" id="UP000036771"/>
    </source>
</evidence>
<dbReference type="EMBL" id="BBVC01000036">
    <property type="protein sequence ID" value="GAO98246.1"/>
    <property type="molecule type" value="Genomic_DNA"/>
</dbReference>
<gene>
    <name evidence="7" type="primary">parB</name>
    <name evidence="7" type="ORF">Cva_00894</name>
</gene>
<dbReference type="AlphaFoldDB" id="A0A0K8MCK0"/>
<dbReference type="STRING" id="1629334.Cva_00894"/>
<dbReference type="GO" id="GO:0007059">
    <property type="term" value="P:chromosome segregation"/>
    <property type="evidence" value="ECO:0007669"/>
    <property type="project" value="UniProtKB-KW"/>
</dbReference>
<keyword evidence="8" id="KW-1185">Reference proteome</keyword>
<dbReference type="NCBIfam" id="TIGR00180">
    <property type="entry name" value="parB_part"/>
    <property type="match status" value="1"/>
</dbReference>
<dbReference type="InterPro" id="IPR057240">
    <property type="entry name" value="ParB_dimer_C"/>
</dbReference>
<evidence type="ECO:0000256" key="3">
    <source>
        <dbReference type="ARBA" id="ARBA00023125"/>
    </source>
</evidence>
<dbReference type="Pfam" id="PF02195">
    <property type="entry name" value="ParB_N"/>
    <property type="match status" value="1"/>
</dbReference>
<comment type="caution">
    <text evidence="7">The sequence shown here is derived from an EMBL/GenBank/DDBJ whole genome shotgun (WGS) entry which is preliminary data.</text>
</comment>
<keyword evidence="2" id="KW-0159">Chromosome partition</keyword>
<dbReference type="InterPro" id="IPR003115">
    <property type="entry name" value="ParB_N"/>
</dbReference>
<dbReference type="InterPro" id="IPR036086">
    <property type="entry name" value="ParB/Sulfiredoxin_sf"/>
</dbReference>
<sequence>MSQSSIANKPLGRGLSALLGSDSLIKTEEKNQSIQTLPIHELAAGRYQPRESFDQEPLDSLIASVREKGVIQPILVRPVYQGLANYEIVAGERRWRAAQEAGFTEIPAIVRDMTDLEALETGLIENIQRHDLNPLEESQGFKRLMDEFQYTQDDLARSLGKSRSYIANSVRLLSLHDEVKKALKEGRITAGHARALINSEFSQELLQKIIRNSLNVRQTEKLVQRTHARPSPRVSISPFSAQDHDEDSQQLIEKLRDKLQLKIDLDLKDNGSGVLNIHFNSFEELDNLLSKIMSQVS</sequence>
<comment type="function">
    <text evidence="4">Involved in chromosome partition. Localize to both poles of the predivisional cell following completion of DNA replication. Binds to the DNA origin of replication.</text>
</comment>
<dbReference type="GO" id="GO:0005694">
    <property type="term" value="C:chromosome"/>
    <property type="evidence" value="ECO:0007669"/>
    <property type="project" value="TreeGrafter"/>
</dbReference>
<dbReference type="SUPFAM" id="SSF109709">
    <property type="entry name" value="KorB DNA-binding domain-like"/>
    <property type="match status" value="1"/>
</dbReference>
<organism evidence="7 8">
    <name type="scientific">Caedimonas varicaedens</name>
    <dbReference type="NCBI Taxonomy" id="1629334"/>
    <lineage>
        <taxon>Bacteria</taxon>
        <taxon>Pseudomonadati</taxon>
        <taxon>Pseudomonadota</taxon>
        <taxon>Alphaproteobacteria</taxon>
        <taxon>Holosporales</taxon>
        <taxon>Caedimonadaceae</taxon>
        <taxon>Caedimonas</taxon>
    </lineage>
</organism>
<dbReference type="SMART" id="SM00470">
    <property type="entry name" value="ParB"/>
    <property type="match status" value="1"/>
</dbReference>
<dbReference type="SUPFAM" id="SSF110849">
    <property type="entry name" value="ParB/Sulfiredoxin"/>
    <property type="match status" value="1"/>
</dbReference>
<dbReference type="GO" id="GO:0003677">
    <property type="term" value="F:DNA binding"/>
    <property type="evidence" value="ECO:0007669"/>
    <property type="project" value="UniProtKB-KW"/>
</dbReference>
<dbReference type="InterPro" id="IPR004437">
    <property type="entry name" value="ParB/RepB/Spo0J"/>
</dbReference>
<dbReference type="Pfam" id="PF17762">
    <property type="entry name" value="HTH_ParB"/>
    <property type="match status" value="1"/>
</dbReference>
<keyword evidence="3" id="KW-0238">DNA-binding</keyword>
<dbReference type="Gene3D" id="1.10.10.2830">
    <property type="match status" value="1"/>
</dbReference>
<feature type="domain" description="ParB-like N-terminal" evidence="6">
    <location>
        <begin position="35"/>
        <end position="127"/>
    </location>
</feature>
<protein>
    <submittedName>
        <fullName evidence="7">Putative chromosome-partitioning protein ParB</fullName>
    </submittedName>
</protein>
<dbReference type="InterPro" id="IPR050336">
    <property type="entry name" value="Chromosome_partition/occlusion"/>
</dbReference>
<dbReference type="InterPro" id="IPR041468">
    <property type="entry name" value="HTH_ParB/Spo0J"/>
</dbReference>
<comment type="similarity">
    <text evidence="1">Belongs to the ParB family.</text>
</comment>
<evidence type="ECO:0000256" key="2">
    <source>
        <dbReference type="ARBA" id="ARBA00022829"/>
    </source>
</evidence>
<dbReference type="Gene3D" id="3.90.1530.30">
    <property type="match status" value="1"/>
</dbReference>
<evidence type="ECO:0000256" key="5">
    <source>
        <dbReference type="SAM" id="MobiDB-lite"/>
    </source>
</evidence>
<dbReference type="Pfam" id="PF23552">
    <property type="entry name" value="ParB_C"/>
    <property type="match status" value="1"/>
</dbReference>
<accession>A0A0K8MCK0</accession>
<feature type="region of interest" description="Disordered" evidence="5">
    <location>
        <begin position="223"/>
        <end position="247"/>
    </location>
</feature>
<evidence type="ECO:0000313" key="7">
    <source>
        <dbReference type="EMBL" id="GAO98246.1"/>
    </source>
</evidence>
<dbReference type="OrthoDB" id="9802051at2"/>
<reference evidence="7 8" key="1">
    <citation type="submission" date="2015-03" db="EMBL/GenBank/DDBJ databases">
        <title>Caedibacter varicaedens, whole genome shotgun sequence.</title>
        <authorList>
            <person name="Suzuki H."/>
            <person name="Dapper A.L."/>
            <person name="Gibson A.K."/>
            <person name="Jackson C."/>
            <person name="Lee H."/>
            <person name="Pejaver V.R."/>
            <person name="Doak T."/>
            <person name="Lynch M."/>
        </authorList>
    </citation>
    <scope>NUCLEOTIDE SEQUENCE [LARGE SCALE GENOMIC DNA]</scope>
</reference>
<name>A0A0K8MCK0_9PROT</name>
<dbReference type="PANTHER" id="PTHR33375">
    <property type="entry name" value="CHROMOSOME-PARTITIONING PROTEIN PARB-RELATED"/>
    <property type="match status" value="1"/>
</dbReference>
<proteinExistence type="inferred from homology"/>
<dbReference type="FunFam" id="3.90.1530.30:FF:000001">
    <property type="entry name" value="Chromosome partitioning protein ParB"/>
    <property type="match status" value="1"/>
</dbReference>
<dbReference type="Proteomes" id="UP000036771">
    <property type="component" value="Unassembled WGS sequence"/>
</dbReference>
<dbReference type="CDD" id="cd16393">
    <property type="entry name" value="SPO0J_N"/>
    <property type="match status" value="1"/>
</dbReference>
<evidence type="ECO:0000256" key="4">
    <source>
        <dbReference type="ARBA" id="ARBA00025472"/>
    </source>
</evidence>
<dbReference type="PANTHER" id="PTHR33375:SF1">
    <property type="entry name" value="CHROMOSOME-PARTITIONING PROTEIN PARB-RELATED"/>
    <property type="match status" value="1"/>
</dbReference>